<name>A0A9N7UUU4_PLEPL</name>
<evidence type="ECO:0000256" key="1">
    <source>
        <dbReference type="SAM" id="Phobius"/>
    </source>
</evidence>
<accession>A0A9N7UUU4</accession>
<comment type="caution">
    <text evidence="3">The sequence shown here is derived from an EMBL/GenBank/DDBJ whole genome shotgun (WGS) entry which is preliminary data.</text>
</comment>
<dbReference type="AlphaFoldDB" id="A0A9N7UUU4"/>
<reference evidence="3" key="1">
    <citation type="submission" date="2020-03" db="EMBL/GenBank/DDBJ databases">
        <authorList>
            <person name="Weist P."/>
        </authorList>
    </citation>
    <scope>NUCLEOTIDE SEQUENCE</scope>
</reference>
<feature type="signal peptide" evidence="2">
    <location>
        <begin position="1"/>
        <end position="36"/>
    </location>
</feature>
<proteinExistence type="predicted"/>
<keyword evidence="1" id="KW-1133">Transmembrane helix</keyword>
<organism evidence="3 4">
    <name type="scientific">Pleuronectes platessa</name>
    <name type="common">European plaice</name>
    <dbReference type="NCBI Taxonomy" id="8262"/>
    <lineage>
        <taxon>Eukaryota</taxon>
        <taxon>Metazoa</taxon>
        <taxon>Chordata</taxon>
        <taxon>Craniata</taxon>
        <taxon>Vertebrata</taxon>
        <taxon>Euteleostomi</taxon>
        <taxon>Actinopterygii</taxon>
        <taxon>Neopterygii</taxon>
        <taxon>Teleostei</taxon>
        <taxon>Neoteleostei</taxon>
        <taxon>Acanthomorphata</taxon>
        <taxon>Carangaria</taxon>
        <taxon>Pleuronectiformes</taxon>
        <taxon>Pleuronectoidei</taxon>
        <taxon>Pleuronectidae</taxon>
        <taxon>Pleuronectes</taxon>
    </lineage>
</organism>
<sequence>MLKSLLGSHSRSNGSLSASAFCLLCLSASPAGPSAASEETWHLPAPCACPAASHATAMQNKTTTGAGWVVEQLQNQVENIKRSDGSHGDMLWAFTVLSFFVGNFVRLQIKDGMHAKFNSASPCMKTLKSTVGPAPQQQTHTDNTYL</sequence>
<feature type="transmembrane region" description="Helical" evidence="1">
    <location>
        <begin position="90"/>
        <end position="109"/>
    </location>
</feature>
<keyword evidence="1" id="KW-0472">Membrane</keyword>
<keyword evidence="4" id="KW-1185">Reference proteome</keyword>
<keyword evidence="1" id="KW-0812">Transmembrane</keyword>
<feature type="chain" id="PRO_5040208083" evidence="2">
    <location>
        <begin position="37"/>
        <end position="146"/>
    </location>
</feature>
<evidence type="ECO:0000313" key="4">
    <source>
        <dbReference type="Proteomes" id="UP001153269"/>
    </source>
</evidence>
<keyword evidence="2" id="KW-0732">Signal</keyword>
<gene>
    <name evidence="3" type="ORF">PLEPLA_LOCUS24863</name>
</gene>
<dbReference type="Proteomes" id="UP001153269">
    <property type="component" value="Unassembled WGS sequence"/>
</dbReference>
<evidence type="ECO:0000313" key="3">
    <source>
        <dbReference type="EMBL" id="CAB1436830.1"/>
    </source>
</evidence>
<dbReference type="EMBL" id="CADEAL010001946">
    <property type="protein sequence ID" value="CAB1436830.1"/>
    <property type="molecule type" value="Genomic_DNA"/>
</dbReference>
<evidence type="ECO:0000256" key="2">
    <source>
        <dbReference type="SAM" id="SignalP"/>
    </source>
</evidence>
<protein>
    <submittedName>
        <fullName evidence="3">Uncharacterized protein</fullName>
    </submittedName>
</protein>